<name>A0ACD3AUH4_9AGAR</name>
<reference evidence="1 2" key="1">
    <citation type="journal article" date="2019" name="Nat. Ecol. Evol.">
        <title>Megaphylogeny resolves global patterns of mushroom evolution.</title>
        <authorList>
            <person name="Varga T."/>
            <person name="Krizsan K."/>
            <person name="Foldi C."/>
            <person name="Dima B."/>
            <person name="Sanchez-Garcia M."/>
            <person name="Sanchez-Ramirez S."/>
            <person name="Szollosi G.J."/>
            <person name="Szarkandi J.G."/>
            <person name="Papp V."/>
            <person name="Albert L."/>
            <person name="Andreopoulos W."/>
            <person name="Angelini C."/>
            <person name="Antonin V."/>
            <person name="Barry K.W."/>
            <person name="Bougher N.L."/>
            <person name="Buchanan P."/>
            <person name="Buyck B."/>
            <person name="Bense V."/>
            <person name="Catcheside P."/>
            <person name="Chovatia M."/>
            <person name="Cooper J."/>
            <person name="Damon W."/>
            <person name="Desjardin D."/>
            <person name="Finy P."/>
            <person name="Geml J."/>
            <person name="Haridas S."/>
            <person name="Hughes K."/>
            <person name="Justo A."/>
            <person name="Karasinski D."/>
            <person name="Kautmanova I."/>
            <person name="Kiss B."/>
            <person name="Kocsube S."/>
            <person name="Kotiranta H."/>
            <person name="LaButti K.M."/>
            <person name="Lechner B.E."/>
            <person name="Liimatainen K."/>
            <person name="Lipzen A."/>
            <person name="Lukacs Z."/>
            <person name="Mihaltcheva S."/>
            <person name="Morgado L.N."/>
            <person name="Niskanen T."/>
            <person name="Noordeloos M.E."/>
            <person name="Ohm R.A."/>
            <person name="Ortiz-Santana B."/>
            <person name="Ovrebo C."/>
            <person name="Racz N."/>
            <person name="Riley R."/>
            <person name="Savchenko A."/>
            <person name="Shiryaev A."/>
            <person name="Soop K."/>
            <person name="Spirin V."/>
            <person name="Szebenyi C."/>
            <person name="Tomsovsky M."/>
            <person name="Tulloss R.E."/>
            <person name="Uehling J."/>
            <person name="Grigoriev I.V."/>
            <person name="Vagvolgyi C."/>
            <person name="Papp T."/>
            <person name="Martin F.M."/>
            <person name="Miettinen O."/>
            <person name="Hibbett D.S."/>
            <person name="Nagy L.G."/>
        </authorList>
    </citation>
    <scope>NUCLEOTIDE SEQUENCE [LARGE SCALE GENOMIC DNA]</scope>
    <source>
        <strain evidence="1 2">NL-1719</strain>
    </source>
</reference>
<evidence type="ECO:0000313" key="1">
    <source>
        <dbReference type="EMBL" id="TFK68929.1"/>
    </source>
</evidence>
<proteinExistence type="predicted"/>
<organism evidence="1 2">
    <name type="scientific">Pluteus cervinus</name>
    <dbReference type="NCBI Taxonomy" id="181527"/>
    <lineage>
        <taxon>Eukaryota</taxon>
        <taxon>Fungi</taxon>
        <taxon>Dikarya</taxon>
        <taxon>Basidiomycota</taxon>
        <taxon>Agaricomycotina</taxon>
        <taxon>Agaricomycetes</taxon>
        <taxon>Agaricomycetidae</taxon>
        <taxon>Agaricales</taxon>
        <taxon>Pluteineae</taxon>
        <taxon>Pluteaceae</taxon>
        <taxon>Pluteus</taxon>
    </lineage>
</organism>
<gene>
    <name evidence="1" type="ORF">BDN72DRAFT_878758</name>
</gene>
<dbReference type="Proteomes" id="UP000308600">
    <property type="component" value="Unassembled WGS sequence"/>
</dbReference>
<keyword evidence="2" id="KW-1185">Reference proteome</keyword>
<feature type="non-terminal residue" evidence="1">
    <location>
        <position position="777"/>
    </location>
</feature>
<protein>
    <submittedName>
        <fullName evidence="1">Uncharacterized protein</fullName>
    </submittedName>
</protein>
<dbReference type="EMBL" id="ML208341">
    <property type="protein sequence ID" value="TFK68929.1"/>
    <property type="molecule type" value="Genomic_DNA"/>
</dbReference>
<sequence>MARLSNPFERVLSVFVAEQITLPQLIVYVLTTPNPQIVNIKSHLVAHASQLCELLITNSTHGHRIISNAVGRIYVNEVAELVDIDNKLHFAAVRASADQISGFDLPMMAQRMQYLAPNLCHVARDKSGKAYDPDEDADTLGDIMDLFQQRPVDQKESARKKSCGTPERVISSLARAGISVSESSIYNTIKSMSRGSAERLDKLGRTKLVQHAADNFDVHMKHQLSTLERSDTLHHLTSALLLPLQHGVELEDLRCSAELWESSPLNPKNGGTAQIIELDELSWKQLLSKIYGNRTTKPGELTRREEFIQWKYLHDLLHHGPEYFRQFIPLLKKPMAIEQIPVTQTPIIPARAMDCNNSTVSGNIAALEQLAVQAGIGDTTKNENLEDISEYVTIFHGDLGTGDRIASAQLRRSIESTPWRRLQHVVFVPGGFHLKFAAADAIWRMALQKPEARQDPTSLMKDLAILHPKHTGIFSSPKVTYRQMTNAINNSGIVRRLDGWLNEAKDKQPSSDFADLESFAATKPTWDKLQSMAANLAKNIISNNRVTKERRRPVHNSDRDEQHENGVLLMKYFLLYEELSYAMSHGDIGRMEEVLIQWIFIFKGVGKHKYALHMQRFLTDLHLRYPEGLRRAIRYNMLVNPKGKADTFRAVDWVVELMNLYTKTIYGGEGSNYTIERILQESPLVMIYRDAHNVVERNYLLRKLTTSHSGPDMVASFKAALAALAKNRVNEIEPGRKTKYQIPDAIDIGRSRLCHTTGSSLSRVDVSRVEADKDAGL</sequence>
<evidence type="ECO:0000313" key="2">
    <source>
        <dbReference type="Proteomes" id="UP000308600"/>
    </source>
</evidence>
<accession>A0ACD3AUH4</accession>